<dbReference type="Proteomes" id="UP000622533">
    <property type="component" value="Unassembled WGS sequence"/>
</dbReference>
<feature type="domain" description="Effector-associated" evidence="1">
    <location>
        <begin position="7"/>
        <end position="100"/>
    </location>
</feature>
<proteinExistence type="predicted"/>
<dbReference type="InterPro" id="IPR045437">
    <property type="entry name" value="EAD8"/>
</dbReference>
<dbReference type="RefSeq" id="WP_193916670.1">
    <property type="nucleotide sequence ID" value="NZ_JADEXS020000001.1"/>
</dbReference>
<organism evidence="2 3">
    <name type="scientific">Desmonostoc muscorum LEGE 12446</name>
    <dbReference type="NCBI Taxonomy" id="1828758"/>
    <lineage>
        <taxon>Bacteria</taxon>
        <taxon>Bacillati</taxon>
        <taxon>Cyanobacteriota</taxon>
        <taxon>Cyanophyceae</taxon>
        <taxon>Nostocales</taxon>
        <taxon>Nostocaceae</taxon>
        <taxon>Desmonostoc</taxon>
    </lineage>
</organism>
<reference evidence="2" key="1">
    <citation type="submission" date="2020-10" db="EMBL/GenBank/DDBJ databases">
        <authorList>
            <person name="Castelo-Branco R."/>
            <person name="Eusebio N."/>
            <person name="Adriana R."/>
            <person name="Vieira A."/>
            <person name="Brugerolle De Fraissinette N."/>
            <person name="Rezende De Castro R."/>
            <person name="Schneider M.P."/>
            <person name="Vasconcelos V."/>
            <person name="Leao P.N."/>
        </authorList>
    </citation>
    <scope>NUCLEOTIDE SEQUENCE</scope>
    <source>
        <strain evidence="2">LEGE 12446</strain>
    </source>
</reference>
<protein>
    <recommendedName>
        <fullName evidence="1">Effector-associated domain-containing protein</fullName>
    </recommendedName>
</protein>
<accession>A0A8J6ZTM8</accession>
<dbReference type="Pfam" id="PF19961">
    <property type="entry name" value="EAD8"/>
    <property type="match status" value="1"/>
</dbReference>
<dbReference type="AlphaFoldDB" id="A0A8J6ZTM8"/>
<evidence type="ECO:0000259" key="1">
    <source>
        <dbReference type="Pfam" id="PF19961"/>
    </source>
</evidence>
<dbReference type="EMBL" id="JADEXS010000137">
    <property type="protein sequence ID" value="MBE9023183.1"/>
    <property type="molecule type" value="Genomic_DNA"/>
</dbReference>
<sequence length="864" mass="99864">MAQVSGKIIQKLLLILTPFMRDKQQRQAYLELALGTNSPVLNLLVWDTSADVFIPQMVNKLVTFGEITSGEPALCALLEVVRANVGLDKQLEIDNLLQRIRQELQQPSLYSPSKLQTEQENVEWQDSINFFLPQLTFIDLDNALPEAVFPNGTQISFNGKIVTPLIPLHPIVLKNFTLEDLINKVHFQSINIGNAPGVRVIIDLPISGIKNNAKHPHKYCIYKDYLLKEENYLPDVPVLEVWPYFRVEGWKEYYVFYYDGEYGEQTFQVSLPDAQEPHIFQNGLGSYQIAHLEEFPSYIICQDSARNIVGLILLKTPEKIQLTETWRIGVDFGTSFSNVYINRNGTVEPLTLQNLHLKVTDVQEDTRSSVLFEYFIPERLIPVEKPFPLANILTLRGKRKVSLENSRPILDARFYIPNRSLFKPEEDWVKNNVNFENLILAKLFLQHLVLHITALAAKKSVSQIQWCLSYPSTISLDDKEKYLHIWQDLTKDLQEKTGIKHICPEIYDLIHFRSQSLAFAQYFADREDHQLVYSTCINIGDRISNISDISIWQNNNLIHQCSIELAVRDLFSQFLELNPKFLERMLKDEYGYWQGLDHNTKLDIFMRWKSENWLKNKRAFIEEESDFQGLLRLTALGFAGLYYYVGTILRVLFDEKKYTINEITPVYMGGNGSQLLHWLAIGGRFDRHSEVNRLLSRMLSRGSSFPNTEKITRLSTRPEDEVACGLVSEVTKLQYLTARTKDPIISGEDCKVNGQLISWRKRLELEVNIEEFHVPEEMLQLRNFLDQFNLALKELEIDGLTPLPDYQPSQGVDANQKLWRDTYKELKRVTLKIKGNPKNIRPEPPFILGLKALMHVLGKEWAGK</sequence>
<evidence type="ECO:0000313" key="2">
    <source>
        <dbReference type="EMBL" id="MBE9023183.1"/>
    </source>
</evidence>
<keyword evidence="3" id="KW-1185">Reference proteome</keyword>
<evidence type="ECO:0000313" key="3">
    <source>
        <dbReference type="Proteomes" id="UP000622533"/>
    </source>
</evidence>
<name>A0A8J6ZTM8_DESMC</name>
<gene>
    <name evidence="2" type="ORF">IQ276_12305</name>
</gene>
<comment type="caution">
    <text evidence="2">The sequence shown here is derived from an EMBL/GenBank/DDBJ whole genome shotgun (WGS) entry which is preliminary data.</text>
</comment>